<sequence length="52" mass="5743">MADWPLMHKAATSCALAAISGVAKVPSQILDFLRGSRISETHLPQLRLRTPW</sequence>
<proteinExistence type="predicted"/>
<dbReference type="AlphaFoldDB" id="A0A444XCH6"/>
<dbReference type="EMBL" id="SDMP01000019">
    <property type="protein sequence ID" value="RYQ87418.1"/>
    <property type="molecule type" value="Genomic_DNA"/>
</dbReference>
<accession>A0A444XCH6</accession>
<gene>
    <name evidence="1" type="ORF">Ahy_B09g094933</name>
</gene>
<evidence type="ECO:0000313" key="1">
    <source>
        <dbReference type="EMBL" id="RYQ87418.1"/>
    </source>
</evidence>
<dbReference type="Proteomes" id="UP000289738">
    <property type="component" value="Chromosome B09"/>
</dbReference>
<organism evidence="1 2">
    <name type="scientific">Arachis hypogaea</name>
    <name type="common">Peanut</name>
    <dbReference type="NCBI Taxonomy" id="3818"/>
    <lineage>
        <taxon>Eukaryota</taxon>
        <taxon>Viridiplantae</taxon>
        <taxon>Streptophyta</taxon>
        <taxon>Embryophyta</taxon>
        <taxon>Tracheophyta</taxon>
        <taxon>Spermatophyta</taxon>
        <taxon>Magnoliopsida</taxon>
        <taxon>eudicotyledons</taxon>
        <taxon>Gunneridae</taxon>
        <taxon>Pentapetalae</taxon>
        <taxon>rosids</taxon>
        <taxon>fabids</taxon>
        <taxon>Fabales</taxon>
        <taxon>Fabaceae</taxon>
        <taxon>Papilionoideae</taxon>
        <taxon>50 kb inversion clade</taxon>
        <taxon>dalbergioids sensu lato</taxon>
        <taxon>Dalbergieae</taxon>
        <taxon>Pterocarpus clade</taxon>
        <taxon>Arachis</taxon>
    </lineage>
</organism>
<keyword evidence="2" id="KW-1185">Reference proteome</keyword>
<name>A0A444XCH6_ARAHY</name>
<evidence type="ECO:0000313" key="2">
    <source>
        <dbReference type="Proteomes" id="UP000289738"/>
    </source>
</evidence>
<comment type="caution">
    <text evidence="1">The sequence shown here is derived from an EMBL/GenBank/DDBJ whole genome shotgun (WGS) entry which is preliminary data.</text>
</comment>
<reference evidence="1 2" key="1">
    <citation type="submission" date="2019-01" db="EMBL/GenBank/DDBJ databases">
        <title>Sequencing of cultivated peanut Arachis hypogaea provides insights into genome evolution and oil improvement.</title>
        <authorList>
            <person name="Chen X."/>
        </authorList>
    </citation>
    <scope>NUCLEOTIDE SEQUENCE [LARGE SCALE GENOMIC DNA]</scope>
    <source>
        <strain evidence="2">cv. Fuhuasheng</strain>
        <tissue evidence="1">Leaves</tissue>
    </source>
</reference>
<protein>
    <submittedName>
        <fullName evidence="1">Uncharacterized protein</fullName>
    </submittedName>
</protein>